<dbReference type="OrthoDB" id="798283at2"/>
<name>A0A562TQZ6_9SPHI</name>
<organism evidence="1 2">
    <name type="scientific">Mucilaginibacter frigoritolerans</name>
    <dbReference type="NCBI Taxonomy" id="652788"/>
    <lineage>
        <taxon>Bacteria</taxon>
        <taxon>Pseudomonadati</taxon>
        <taxon>Bacteroidota</taxon>
        <taxon>Sphingobacteriia</taxon>
        <taxon>Sphingobacteriales</taxon>
        <taxon>Sphingobacteriaceae</taxon>
        <taxon>Mucilaginibacter</taxon>
    </lineage>
</organism>
<reference evidence="1 2" key="1">
    <citation type="submission" date="2019-07" db="EMBL/GenBank/DDBJ databases">
        <title>Genomic Encyclopedia of Archaeal and Bacterial Type Strains, Phase II (KMG-II): from individual species to whole genera.</title>
        <authorList>
            <person name="Goeker M."/>
        </authorList>
    </citation>
    <scope>NUCLEOTIDE SEQUENCE [LARGE SCALE GENOMIC DNA]</scope>
    <source>
        <strain evidence="1 2">ATCC BAA-1854</strain>
    </source>
</reference>
<sequence>MALKKIIGFVLLVVFLTAKLGPLFPYLKQLPQVTKNLVANISAIITDGSPVDLLAHTEPCFAGINDDKTDEKEGIKSSKEECEMATQLSISFASISSGSTRTLFLLYVTGKLRNHVNEVFRPPLT</sequence>
<accession>A0A562TQZ6</accession>
<dbReference type="AlphaFoldDB" id="A0A562TQZ6"/>
<comment type="caution">
    <text evidence="1">The sequence shown here is derived from an EMBL/GenBank/DDBJ whole genome shotgun (WGS) entry which is preliminary data.</text>
</comment>
<dbReference type="Proteomes" id="UP000317010">
    <property type="component" value="Unassembled WGS sequence"/>
</dbReference>
<evidence type="ECO:0000313" key="1">
    <source>
        <dbReference type="EMBL" id="TWI95853.1"/>
    </source>
</evidence>
<protein>
    <submittedName>
        <fullName evidence="1">Uncharacterized protein</fullName>
    </submittedName>
</protein>
<gene>
    <name evidence="1" type="ORF">JN11_04128</name>
</gene>
<evidence type="ECO:0000313" key="2">
    <source>
        <dbReference type="Proteomes" id="UP000317010"/>
    </source>
</evidence>
<keyword evidence="2" id="KW-1185">Reference proteome</keyword>
<dbReference type="RefSeq" id="WP_144915547.1">
    <property type="nucleotide sequence ID" value="NZ_VLLI01000014.1"/>
</dbReference>
<dbReference type="EMBL" id="VLLI01000014">
    <property type="protein sequence ID" value="TWI95853.1"/>
    <property type="molecule type" value="Genomic_DNA"/>
</dbReference>
<proteinExistence type="predicted"/>